<keyword evidence="2" id="KW-0489">Methyltransferase</keyword>
<name>A0A4Q7PNJ6_9FIRM</name>
<keyword evidence="3" id="KW-1185">Reference proteome</keyword>
<dbReference type="GO" id="GO:0032259">
    <property type="term" value="P:methylation"/>
    <property type="evidence" value="ECO:0007669"/>
    <property type="project" value="UniProtKB-KW"/>
</dbReference>
<dbReference type="CDD" id="cd02440">
    <property type="entry name" value="AdoMet_MTases"/>
    <property type="match status" value="1"/>
</dbReference>
<dbReference type="GO" id="GO:0008168">
    <property type="term" value="F:methyltransferase activity"/>
    <property type="evidence" value="ECO:0007669"/>
    <property type="project" value="UniProtKB-KW"/>
</dbReference>
<dbReference type="Proteomes" id="UP000292927">
    <property type="component" value="Unassembled WGS sequence"/>
</dbReference>
<dbReference type="PANTHER" id="PTHR13369:SF3">
    <property type="entry name" value="METHYLTRANSFERASE DOMAIN-CONTAINING PROTEIN"/>
    <property type="match status" value="1"/>
</dbReference>
<evidence type="ECO:0000313" key="3">
    <source>
        <dbReference type="Proteomes" id="UP000292927"/>
    </source>
</evidence>
<dbReference type="AlphaFoldDB" id="A0A4Q7PNJ6"/>
<dbReference type="SUPFAM" id="SSF53335">
    <property type="entry name" value="S-adenosyl-L-methionine-dependent methyltransferases"/>
    <property type="match status" value="1"/>
</dbReference>
<organism evidence="2 3">
    <name type="scientific">Cuneatibacter caecimuris</name>
    <dbReference type="NCBI Taxonomy" id="1796618"/>
    <lineage>
        <taxon>Bacteria</taxon>
        <taxon>Bacillati</taxon>
        <taxon>Bacillota</taxon>
        <taxon>Clostridia</taxon>
        <taxon>Lachnospirales</taxon>
        <taxon>Lachnospiraceae</taxon>
        <taxon>Cuneatibacter</taxon>
    </lineage>
</organism>
<accession>A0A4Q7PNJ6</accession>
<dbReference type="GO" id="GO:0005737">
    <property type="term" value="C:cytoplasm"/>
    <property type="evidence" value="ECO:0007669"/>
    <property type="project" value="TreeGrafter"/>
</dbReference>
<dbReference type="Pfam" id="PF13679">
    <property type="entry name" value="Methyltransf_32"/>
    <property type="match status" value="1"/>
</dbReference>
<comment type="caution">
    <text evidence="2">The sequence shown here is derived from an EMBL/GenBank/DDBJ whole genome shotgun (WGS) entry which is preliminary data.</text>
</comment>
<keyword evidence="2" id="KW-0808">Transferase</keyword>
<dbReference type="InterPro" id="IPR029063">
    <property type="entry name" value="SAM-dependent_MTases_sf"/>
</dbReference>
<dbReference type="PANTHER" id="PTHR13369">
    <property type="match status" value="1"/>
</dbReference>
<proteinExistence type="predicted"/>
<dbReference type="Gene3D" id="3.40.50.150">
    <property type="entry name" value="Vaccinia Virus protein VP39"/>
    <property type="match status" value="1"/>
</dbReference>
<dbReference type="InterPro" id="IPR025714">
    <property type="entry name" value="Methyltranfer_dom"/>
</dbReference>
<feature type="domain" description="Methyltransferase" evidence="1">
    <location>
        <begin position="153"/>
        <end position="290"/>
    </location>
</feature>
<dbReference type="RefSeq" id="WP_130432970.1">
    <property type="nucleotide sequence ID" value="NZ_SGXF01000001.1"/>
</dbReference>
<protein>
    <submittedName>
        <fullName evidence="2">Methyltransferase family protein</fullName>
    </submittedName>
</protein>
<evidence type="ECO:0000259" key="1">
    <source>
        <dbReference type="Pfam" id="PF13679"/>
    </source>
</evidence>
<sequence>MEELHALLTQCLNDRLKSLILSSPRDEVFLKARLRPLLKRDSLCFQAEEFRGKQVFHKNLSQDEACAYIEQCLTVHFRQAQIQAADMQASVLVSKKGKITVKSRKINTASLSPSPLSHNRVRNYLLPEGTPVDFLVELGVMTPEGNVVHARYDKFRQINRFLEFIRDVLPELPENRELTIIDFGCGKSYLTFAAYYYLSRLKGLPVRIIGLDLKEDVIRRCNELALRCGYDGLTFICGDIASYTGISQVDLVMTLHACDTATDYALAKAVSWGARVILSVPCCQHELNSQISCGLLEPLLGYGLIRERSAALFTDAIRARLLERAGYRAQILEFIDMEHTPKNILIRAVYTGRKSAPEEDGLDAVLNFLHAKPMLKILLDKASVKKETGK</sequence>
<dbReference type="OrthoDB" id="5502211at2"/>
<evidence type="ECO:0000313" key="2">
    <source>
        <dbReference type="EMBL" id="RZT02522.1"/>
    </source>
</evidence>
<reference evidence="2 3" key="1">
    <citation type="submission" date="2019-02" db="EMBL/GenBank/DDBJ databases">
        <title>Genomic Encyclopedia of Type Strains, Phase IV (KMG-IV): sequencing the most valuable type-strain genomes for metagenomic binning, comparative biology and taxonomic classification.</title>
        <authorList>
            <person name="Goeker M."/>
        </authorList>
    </citation>
    <scope>NUCLEOTIDE SEQUENCE [LARGE SCALE GENOMIC DNA]</scope>
    <source>
        <strain evidence="2 3">DSM 29486</strain>
    </source>
</reference>
<dbReference type="EMBL" id="SGXF01000001">
    <property type="protein sequence ID" value="RZT02522.1"/>
    <property type="molecule type" value="Genomic_DNA"/>
</dbReference>
<gene>
    <name evidence="2" type="ORF">EV209_0641</name>
</gene>